<dbReference type="GeneID" id="29125431"/>
<reference evidence="1 2" key="1">
    <citation type="submission" date="2015-08" db="EMBL/GenBank/DDBJ databases">
        <authorList>
            <person name="Babu N.S."/>
            <person name="Beckwith C.J."/>
            <person name="Beseler K.G."/>
            <person name="Brison A."/>
            <person name="Carone J.V."/>
            <person name="Caskin T.P."/>
            <person name="Diamond M."/>
            <person name="Durham M.E."/>
            <person name="Foxe J.M."/>
            <person name="Go M."/>
            <person name="Henderson B.A."/>
            <person name="Jones I.B."/>
            <person name="McGettigan J.A."/>
            <person name="Micheletti S.J."/>
            <person name="Nasrallah M.E."/>
            <person name="Ortiz D."/>
            <person name="Piller C.R."/>
            <person name="Privatt S.R."/>
            <person name="Schneider S.L."/>
            <person name="Sharp S."/>
            <person name="Smith T.C."/>
            <person name="Stanton J.D."/>
            <person name="Ullery H.E."/>
            <person name="Wilson R.J."/>
            <person name="Serrano M.G."/>
            <person name="Buck G."/>
            <person name="Lee V."/>
            <person name="Wang Y."/>
            <person name="Carvalho R."/>
            <person name="Voegtly L."/>
            <person name="Shi R."/>
            <person name="Duckworth R."/>
            <person name="Johnson A."/>
            <person name="Loviza R."/>
            <person name="Walstead R."/>
            <person name="Shah Z."/>
            <person name="Kiflezghi M."/>
            <person name="Wade K."/>
            <person name="Ball S.L."/>
            <person name="Bradley K.W."/>
            <person name="Asai D.J."/>
            <person name="Bowman C.A."/>
            <person name="Russell D.A."/>
            <person name="Pope W.H."/>
            <person name="Jacobs-Sera D."/>
            <person name="Hendrix R.W."/>
            <person name="Hatfull G.F."/>
        </authorList>
    </citation>
    <scope>NUCLEOTIDE SEQUENCE [LARGE SCALE GENOMIC DNA]</scope>
</reference>
<gene>
    <name evidence="1" type="ORF">SP15_256</name>
</gene>
<keyword evidence="2" id="KW-1185">Reference proteome</keyword>
<dbReference type="EMBL" id="KT624200">
    <property type="protein sequence ID" value="AMM45063.1"/>
    <property type="molecule type" value="Genomic_DNA"/>
</dbReference>
<evidence type="ECO:0000313" key="1">
    <source>
        <dbReference type="EMBL" id="AMM45063.1"/>
    </source>
</evidence>
<accession>A0A127AWY6</accession>
<sequence length="137" mass="14814">MKFIKKHEIKDNIVEFVKNNLEVLMTKPLNESAIVGTIESESDAHARSMCAKIDTVIEALELIKEELGYPSVAAPRVAHPSAPATFQLESVPITPPTSQVEDELVLPKSGERYRSSLAEAVKATNSAQGINSTQGGL</sequence>
<evidence type="ECO:0000313" key="2">
    <source>
        <dbReference type="Proteomes" id="UP000203261"/>
    </source>
</evidence>
<protein>
    <submittedName>
        <fullName evidence="1">Uncharacterized protein</fullName>
    </submittedName>
</protein>
<dbReference type="RefSeq" id="YP_009302652.1">
    <property type="nucleotide sequence ID" value="NC_031245.1"/>
</dbReference>
<dbReference type="KEGG" id="vg:29125431"/>
<organism evidence="1 2">
    <name type="scientific">Bacillus phage SP-15</name>
    <dbReference type="NCBI Taxonomy" id="1792032"/>
    <lineage>
        <taxon>Viruses</taxon>
        <taxon>Duplodnaviria</taxon>
        <taxon>Heunggongvirae</taxon>
        <taxon>Uroviricota</taxon>
        <taxon>Caudoviricetes</taxon>
        <taxon>Thornevirus</taxon>
        <taxon>Thornevirus SP15</taxon>
    </lineage>
</organism>
<name>A0A127AWY6_9CAUD</name>
<dbReference type="Proteomes" id="UP000203261">
    <property type="component" value="Segment"/>
</dbReference>
<proteinExistence type="predicted"/>